<dbReference type="InterPro" id="IPR011009">
    <property type="entry name" value="Kinase-like_dom_sf"/>
</dbReference>
<evidence type="ECO:0000256" key="2">
    <source>
        <dbReference type="ARBA" id="ARBA00022527"/>
    </source>
</evidence>
<evidence type="ECO:0000256" key="1">
    <source>
        <dbReference type="ARBA" id="ARBA00012513"/>
    </source>
</evidence>
<evidence type="ECO:0000256" key="7">
    <source>
        <dbReference type="ARBA" id="ARBA00047899"/>
    </source>
</evidence>
<dbReference type="Pfam" id="PF00069">
    <property type="entry name" value="Pkinase"/>
    <property type="match status" value="1"/>
</dbReference>
<dbReference type="InterPro" id="IPR051334">
    <property type="entry name" value="SRPK"/>
</dbReference>
<dbReference type="Gene3D" id="1.10.510.10">
    <property type="entry name" value="Transferase(Phosphotransferase) domain 1"/>
    <property type="match status" value="2"/>
</dbReference>
<evidence type="ECO:0000313" key="11">
    <source>
        <dbReference type="EMBL" id="CAJ2513517.1"/>
    </source>
</evidence>
<dbReference type="PANTHER" id="PTHR47634">
    <property type="entry name" value="PROTEIN KINASE DOMAIN-CONTAINING PROTEIN-RELATED"/>
    <property type="match status" value="1"/>
</dbReference>
<dbReference type="PANTHER" id="PTHR47634:SF9">
    <property type="entry name" value="PROTEIN KINASE DOMAIN-CONTAINING PROTEIN-RELATED"/>
    <property type="match status" value="1"/>
</dbReference>
<dbReference type="SUPFAM" id="SSF56112">
    <property type="entry name" value="Protein kinase-like (PK-like)"/>
    <property type="match status" value="1"/>
</dbReference>
<dbReference type="GO" id="GO:0005634">
    <property type="term" value="C:nucleus"/>
    <property type="evidence" value="ECO:0007669"/>
    <property type="project" value="TreeGrafter"/>
</dbReference>
<comment type="caution">
    <text evidence="11">The sequence shown here is derived from an EMBL/GenBank/DDBJ whole genome shotgun (WGS) entry which is preliminary data.</text>
</comment>
<keyword evidence="3" id="KW-0808">Transferase</keyword>
<evidence type="ECO:0000259" key="10">
    <source>
        <dbReference type="PROSITE" id="PS50011"/>
    </source>
</evidence>
<feature type="binding site" evidence="9">
    <location>
        <position position="88"/>
    </location>
    <ligand>
        <name>ATP</name>
        <dbReference type="ChEBI" id="CHEBI:30616"/>
    </ligand>
</feature>
<dbReference type="GO" id="GO:0050684">
    <property type="term" value="P:regulation of mRNA processing"/>
    <property type="evidence" value="ECO:0007669"/>
    <property type="project" value="TreeGrafter"/>
</dbReference>
<comment type="catalytic activity">
    <reaction evidence="7">
        <text>L-threonyl-[protein] + ATP = O-phospho-L-threonyl-[protein] + ADP + H(+)</text>
        <dbReference type="Rhea" id="RHEA:46608"/>
        <dbReference type="Rhea" id="RHEA-COMP:11060"/>
        <dbReference type="Rhea" id="RHEA-COMP:11605"/>
        <dbReference type="ChEBI" id="CHEBI:15378"/>
        <dbReference type="ChEBI" id="CHEBI:30013"/>
        <dbReference type="ChEBI" id="CHEBI:30616"/>
        <dbReference type="ChEBI" id="CHEBI:61977"/>
        <dbReference type="ChEBI" id="CHEBI:456216"/>
        <dbReference type="EC" id="2.7.11.1"/>
    </reaction>
</comment>
<organism evidence="11 12">
    <name type="scientific">Anthostomella pinea</name>
    <dbReference type="NCBI Taxonomy" id="933095"/>
    <lineage>
        <taxon>Eukaryota</taxon>
        <taxon>Fungi</taxon>
        <taxon>Dikarya</taxon>
        <taxon>Ascomycota</taxon>
        <taxon>Pezizomycotina</taxon>
        <taxon>Sordariomycetes</taxon>
        <taxon>Xylariomycetidae</taxon>
        <taxon>Xylariales</taxon>
        <taxon>Xylariaceae</taxon>
        <taxon>Anthostomella</taxon>
    </lineage>
</organism>
<dbReference type="EC" id="2.7.11.1" evidence="1"/>
<dbReference type="PROSITE" id="PS00107">
    <property type="entry name" value="PROTEIN_KINASE_ATP"/>
    <property type="match status" value="1"/>
</dbReference>
<sequence>MLKSISESGSIASTAVDGPRDNGLMIEYAPFGLEKVYDYEPGGHHPVHLGDVLHSRYKIIHKLGSGGYANVWLARDICSDVSKYAALKVIMAEGSTDECPELRVNKLVDCGLDTLETADYFCLPLDQFKVEGPNGTHLVFAYPVLGPRASRLISAAMSDHFEDSIRGICRQVTQAMADLHARGICHGDFRPANILARISNLDGLSEDEVMEAFGTPQRNKVLTISGEDHDLPSAPQYLVYPVDWDSVATNSTLMRLISGKACIVDWGETYDIASPPEELGLWALGCTLFEIRTGKKLFDTFDDDVDEHLCKIAMVLGKFPEPWWNEIWDQRDLYLKDDVDALDRVVEVRDAGAAAPSTLVVEAQEPRSIQDSVAGGLFYSHKYAPGGIHRDISQEEVETFSDLLSKLLQYRPEDRLSASQALQHPWFELSHNRSGAEAAAGT</sequence>
<keyword evidence="2" id="KW-0723">Serine/threonine-protein kinase</keyword>
<evidence type="ECO:0000256" key="8">
    <source>
        <dbReference type="ARBA" id="ARBA00048679"/>
    </source>
</evidence>
<evidence type="ECO:0000256" key="9">
    <source>
        <dbReference type="PROSITE-ProRule" id="PRU10141"/>
    </source>
</evidence>
<evidence type="ECO:0000256" key="3">
    <source>
        <dbReference type="ARBA" id="ARBA00022679"/>
    </source>
</evidence>
<comment type="catalytic activity">
    <reaction evidence="8">
        <text>L-seryl-[protein] + ATP = O-phospho-L-seryl-[protein] + ADP + H(+)</text>
        <dbReference type="Rhea" id="RHEA:17989"/>
        <dbReference type="Rhea" id="RHEA-COMP:9863"/>
        <dbReference type="Rhea" id="RHEA-COMP:11604"/>
        <dbReference type="ChEBI" id="CHEBI:15378"/>
        <dbReference type="ChEBI" id="CHEBI:29999"/>
        <dbReference type="ChEBI" id="CHEBI:30616"/>
        <dbReference type="ChEBI" id="CHEBI:83421"/>
        <dbReference type="ChEBI" id="CHEBI:456216"/>
        <dbReference type="EC" id="2.7.11.1"/>
    </reaction>
</comment>
<dbReference type="InterPro" id="IPR017441">
    <property type="entry name" value="Protein_kinase_ATP_BS"/>
</dbReference>
<accession>A0AAI8YN99</accession>
<dbReference type="Gene3D" id="3.30.200.20">
    <property type="entry name" value="Phosphorylase Kinase, domain 1"/>
    <property type="match status" value="1"/>
</dbReference>
<gene>
    <name evidence="11" type="ORF">KHLLAP_LOCUS13985</name>
</gene>
<dbReference type="InterPro" id="IPR000719">
    <property type="entry name" value="Prot_kinase_dom"/>
</dbReference>
<dbReference type="SMART" id="SM00220">
    <property type="entry name" value="S_TKc"/>
    <property type="match status" value="1"/>
</dbReference>
<feature type="domain" description="Protein kinase" evidence="10">
    <location>
        <begin position="57"/>
        <end position="427"/>
    </location>
</feature>
<proteinExistence type="predicted"/>
<dbReference type="EMBL" id="CAUWAG010000020">
    <property type="protein sequence ID" value="CAJ2513517.1"/>
    <property type="molecule type" value="Genomic_DNA"/>
</dbReference>
<keyword evidence="4 9" id="KW-0547">Nucleotide-binding</keyword>
<dbReference type="GO" id="GO:0005737">
    <property type="term" value="C:cytoplasm"/>
    <property type="evidence" value="ECO:0007669"/>
    <property type="project" value="TreeGrafter"/>
</dbReference>
<evidence type="ECO:0000256" key="5">
    <source>
        <dbReference type="ARBA" id="ARBA00022777"/>
    </source>
</evidence>
<keyword evidence="5" id="KW-0418">Kinase</keyword>
<evidence type="ECO:0000256" key="4">
    <source>
        <dbReference type="ARBA" id="ARBA00022741"/>
    </source>
</evidence>
<dbReference type="AlphaFoldDB" id="A0AAI8YN99"/>
<dbReference type="PROSITE" id="PS50011">
    <property type="entry name" value="PROTEIN_KINASE_DOM"/>
    <property type="match status" value="1"/>
</dbReference>
<keyword evidence="12" id="KW-1185">Reference proteome</keyword>
<dbReference type="GO" id="GO:0004674">
    <property type="term" value="F:protein serine/threonine kinase activity"/>
    <property type="evidence" value="ECO:0007669"/>
    <property type="project" value="UniProtKB-KW"/>
</dbReference>
<evidence type="ECO:0000256" key="6">
    <source>
        <dbReference type="ARBA" id="ARBA00022840"/>
    </source>
</evidence>
<protein>
    <recommendedName>
        <fullName evidence="1">non-specific serine/threonine protein kinase</fullName>
        <ecNumber evidence="1">2.7.11.1</ecNumber>
    </recommendedName>
</protein>
<dbReference type="GO" id="GO:0000245">
    <property type="term" value="P:spliceosomal complex assembly"/>
    <property type="evidence" value="ECO:0007669"/>
    <property type="project" value="TreeGrafter"/>
</dbReference>
<name>A0AAI8YN99_9PEZI</name>
<dbReference type="Proteomes" id="UP001295740">
    <property type="component" value="Unassembled WGS sequence"/>
</dbReference>
<dbReference type="GO" id="GO:0005524">
    <property type="term" value="F:ATP binding"/>
    <property type="evidence" value="ECO:0007669"/>
    <property type="project" value="UniProtKB-UniRule"/>
</dbReference>
<evidence type="ECO:0000313" key="12">
    <source>
        <dbReference type="Proteomes" id="UP001295740"/>
    </source>
</evidence>
<keyword evidence="6 9" id="KW-0067">ATP-binding</keyword>
<reference evidence="11" key="1">
    <citation type="submission" date="2023-10" db="EMBL/GenBank/DDBJ databases">
        <authorList>
            <person name="Hackl T."/>
        </authorList>
    </citation>
    <scope>NUCLEOTIDE SEQUENCE</scope>
</reference>